<dbReference type="AlphaFoldDB" id="S9TP38"/>
<feature type="compositionally biased region" description="Basic and acidic residues" evidence="1">
    <location>
        <begin position="126"/>
        <end position="135"/>
    </location>
</feature>
<protein>
    <submittedName>
        <fullName evidence="2">Uncharacterized protein</fullName>
    </submittedName>
</protein>
<keyword evidence="3" id="KW-1185">Reference proteome</keyword>
<proteinExistence type="predicted"/>
<evidence type="ECO:0000256" key="1">
    <source>
        <dbReference type="SAM" id="MobiDB-lite"/>
    </source>
</evidence>
<dbReference type="EMBL" id="ATMH01009913">
    <property type="protein sequence ID" value="EPY18464.1"/>
    <property type="molecule type" value="Genomic_DNA"/>
</dbReference>
<organism evidence="2 3">
    <name type="scientific">Strigomonas culicis</name>
    <dbReference type="NCBI Taxonomy" id="28005"/>
    <lineage>
        <taxon>Eukaryota</taxon>
        <taxon>Discoba</taxon>
        <taxon>Euglenozoa</taxon>
        <taxon>Kinetoplastea</taxon>
        <taxon>Metakinetoplastina</taxon>
        <taxon>Trypanosomatida</taxon>
        <taxon>Trypanosomatidae</taxon>
        <taxon>Strigomonadinae</taxon>
        <taxon>Strigomonas</taxon>
    </lineage>
</organism>
<feature type="region of interest" description="Disordered" evidence="1">
    <location>
        <begin position="94"/>
        <end position="135"/>
    </location>
</feature>
<name>S9TP38_9TRYP</name>
<feature type="region of interest" description="Disordered" evidence="1">
    <location>
        <begin position="233"/>
        <end position="290"/>
    </location>
</feature>
<sequence>MKNVKSIQQRVSNTMNTLFSSKKNKSTRENKANPESDIPNNNTENGPLEYDSRINNCDASLFDGFLDKNNINPFHVGQAPNTGAAPGNFAATKTEAAGAPRASRQPHHTPSQPLTEEQSRNTITSEEMHRPKLAKKKTDFDEVVDTIVNGAKSLKRRVSMSMNVLFSSEREIQSLYGSMYGDSMAGEAAPVPLYGNDTSNESTPPIGDLPINKGWEPFQEDTLYDMLKTQATTNNNTDVKDNTAPVATKEVPPVDQKATAAVPQKKHDGARSPSPMNSGDVSPLSLGQFV</sequence>
<evidence type="ECO:0000313" key="2">
    <source>
        <dbReference type="EMBL" id="EPY18464.1"/>
    </source>
</evidence>
<reference evidence="2 3" key="1">
    <citation type="journal article" date="2013" name="PLoS ONE">
        <title>Predicting the Proteins of Angomonas deanei, Strigomonas culicis and Their Respective Endosymbionts Reveals New Aspects of the Trypanosomatidae Family.</title>
        <authorList>
            <person name="Motta M.C."/>
            <person name="Martins A.C."/>
            <person name="de Souza S.S."/>
            <person name="Catta-Preta C.M."/>
            <person name="Silva R."/>
            <person name="Klein C.C."/>
            <person name="de Almeida L.G."/>
            <person name="de Lima Cunha O."/>
            <person name="Ciapina L.P."/>
            <person name="Brocchi M."/>
            <person name="Colabardini A.C."/>
            <person name="de Araujo Lima B."/>
            <person name="Machado C.R."/>
            <person name="de Almeida Soares C.M."/>
            <person name="Probst C.M."/>
            <person name="de Menezes C.B."/>
            <person name="Thompson C.E."/>
            <person name="Bartholomeu D.C."/>
            <person name="Gradia D.F."/>
            <person name="Pavoni D.P."/>
            <person name="Grisard E.C."/>
            <person name="Fantinatti-Garboggini F."/>
            <person name="Marchini F.K."/>
            <person name="Rodrigues-Luiz G.F."/>
            <person name="Wagner G."/>
            <person name="Goldman G.H."/>
            <person name="Fietto J.L."/>
            <person name="Elias M.C."/>
            <person name="Goldman M.H."/>
            <person name="Sagot M.F."/>
            <person name="Pereira M."/>
            <person name="Stoco P.H."/>
            <person name="de Mendonca-Neto R.P."/>
            <person name="Teixeira S.M."/>
            <person name="Maciel T.E."/>
            <person name="de Oliveira Mendes T.A."/>
            <person name="Urmenyi T.P."/>
            <person name="de Souza W."/>
            <person name="Schenkman S."/>
            <person name="de Vasconcelos A.T."/>
        </authorList>
    </citation>
    <scope>NUCLEOTIDE SEQUENCE [LARGE SCALE GENOMIC DNA]</scope>
</reference>
<accession>S9TP38</accession>
<comment type="caution">
    <text evidence="2">The sequence shown here is derived from an EMBL/GenBank/DDBJ whole genome shotgun (WGS) entry which is preliminary data.</text>
</comment>
<dbReference type="Proteomes" id="UP000015354">
    <property type="component" value="Unassembled WGS sequence"/>
</dbReference>
<feature type="region of interest" description="Disordered" evidence="1">
    <location>
        <begin position="1"/>
        <end position="51"/>
    </location>
</feature>
<gene>
    <name evidence="2" type="ORF">STCU_09957</name>
</gene>
<feature type="compositionally biased region" description="Polar residues" evidence="1">
    <location>
        <begin position="1"/>
        <end position="21"/>
    </location>
</feature>
<evidence type="ECO:0000313" key="3">
    <source>
        <dbReference type="Proteomes" id="UP000015354"/>
    </source>
</evidence>
<feature type="compositionally biased region" description="Polar residues" evidence="1">
    <location>
        <begin position="108"/>
        <end position="125"/>
    </location>
</feature>